<dbReference type="PANTHER" id="PTHR30258">
    <property type="entry name" value="TYPE II SECRETION SYSTEM PROTEIN GSPE-RELATED"/>
    <property type="match status" value="1"/>
</dbReference>
<dbReference type="PANTHER" id="PTHR30258:SF2">
    <property type="entry name" value="COMG OPERON PROTEIN 1"/>
    <property type="match status" value="1"/>
</dbReference>
<dbReference type="FunFam" id="3.30.450.90:FF:000001">
    <property type="entry name" value="Type II secretion system ATPase GspE"/>
    <property type="match status" value="1"/>
</dbReference>
<dbReference type="GO" id="GO:0016887">
    <property type="term" value="F:ATP hydrolysis activity"/>
    <property type="evidence" value="ECO:0007669"/>
    <property type="project" value="TreeGrafter"/>
</dbReference>
<dbReference type="InterPro" id="IPR001482">
    <property type="entry name" value="T2SS/T4SS_dom"/>
</dbReference>
<dbReference type="FunFam" id="3.40.50.300:FF:000398">
    <property type="entry name" value="Type IV pilus assembly ATPase PilB"/>
    <property type="match status" value="1"/>
</dbReference>
<evidence type="ECO:0000256" key="1">
    <source>
        <dbReference type="ARBA" id="ARBA00006611"/>
    </source>
</evidence>
<name>E0XUR2_9BACT</name>
<accession>E0XUR2</accession>
<dbReference type="Pfam" id="PF00437">
    <property type="entry name" value="T2SSE"/>
    <property type="match status" value="1"/>
</dbReference>
<dbReference type="InterPro" id="IPR037257">
    <property type="entry name" value="T2SS_E_N_sf"/>
</dbReference>
<dbReference type="CDD" id="cd01129">
    <property type="entry name" value="PulE-GspE-like"/>
    <property type="match status" value="1"/>
</dbReference>
<dbReference type="GO" id="GO:0005524">
    <property type="term" value="F:ATP binding"/>
    <property type="evidence" value="ECO:0007669"/>
    <property type="project" value="UniProtKB-KW"/>
</dbReference>
<dbReference type="SUPFAM" id="SSF52540">
    <property type="entry name" value="P-loop containing nucleoside triphosphate hydrolases"/>
    <property type="match status" value="1"/>
</dbReference>
<evidence type="ECO:0000256" key="2">
    <source>
        <dbReference type="ARBA" id="ARBA00022741"/>
    </source>
</evidence>
<sequence length="572" mass="63937">MALTSIKQILAEADLATPVEFSDLTKEWRVAAENGSEEPLLAFFAREKGLTEDAFLERLANAMDLRFVDLKDISPSVEARKRVTTKVAFQHFVLPIHAENGTIEVVVSDPFDSAMINAVQFNAGGTVKLALAPRSEIEKALKKFYGVGAETLEELEDDDEPFEIFFDEDKEITEGDQDASVIKFVNQVIWEAFKDRATDIHFEPAEDEFRIRYRVDGILHQTPMPAQLKRYQSSLISRIKVMSGMDIAEKRLPQDGRINVRIKGEELDIRVSTVPTVYGESVSLRLLTRGTIFLTLDKLGFDPKDEAILRDLIVKPHGIILVTGPTGSGKSTSLYAFLSTINSVHQRIITIEEPVEYELKGINQIAVRSDIGLTFATGLRHILRQDPNVVMVGEIRDGETADIAIRAALTGHLVFSTLHTNDAPGAFTRLVDMGIEPFLVASSVEAVMAQRLVRTICPNCTEEQKVDRDYLRQINCPEHIIESGTFHHGVGCEDCRQQGYQGRLAIYEMLVMSEAIRPLILKREASSVIGQAAINEGMRTLRDDGWQKVVDGKTTIEEILRVTMSDEHLKED</sequence>
<dbReference type="AlphaFoldDB" id="E0XUR2"/>
<dbReference type="InterPro" id="IPR027417">
    <property type="entry name" value="P-loop_NTPase"/>
</dbReference>
<dbReference type="Pfam" id="PF05157">
    <property type="entry name" value="MshEN"/>
    <property type="match status" value="1"/>
</dbReference>
<keyword evidence="2" id="KW-0547">Nucleotide-binding</keyword>
<dbReference type="Gene3D" id="3.30.450.90">
    <property type="match status" value="1"/>
</dbReference>
<protein>
    <submittedName>
        <fullName evidence="6">Type II secretory pathway, ATPase pule/tfp pilus assembly pathway, ATPase pilb</fullName>
    </submittedName>
</protein>
<dbReference type="EMBL" id="GU474882">
    <property type="protein sequence ID" value="ADI18153.1"/>
    <property type="molecule type" value="Genomic_DNA"/>
</dbReference>
<reference evidence="6" key="1">
    <citation type="journal article" date="2011" name="Environ. Microbiol.">
        <title>Time-series analyses of Monterey Bay coastal microbial picoplankton using a 'genome proxy' microarray.</title>
        <authorList>
            <person name="Rich V.I."/>
            <person name="Pham V.D."/>
            <person name="Eppley J."/>
            <person name="Shi Y."/>
            <person name="DeLong E.F."/>
        </authorList>
    </citation>
    <scope>NUCLEOTIDE SEQUENCE</scope>
</reference>
<proteinExistence type="inferred from homology"/>
<dbReference type="InterPro" id="IPR007831">
    <property type="entry name" value="T2SS_GspE_N"/>
</dbReference>
<organism evidence="6">
    <name type="scientific">uncultured Verrucomicrobiales bacterium HF0200_39L05</name>
    <dbReference type="NCBI Taxonomy" id="710997"/>
    <lineage>
        <taxon>Bacteria</taxon>
        <taxon>Pseudomonadati</taxon>
        <taxon>Verrucomicrobiota</taxon>
        <taxon>Verrucomicrobiia</taxon>
        <taxon>Verrucomicrobiales</taxon>
        <taxon>environmental samples</taxon>
    </lineage>
</organism>
<dbReference type="GO" id="GO:0005886">
    <property type="term" value="C:plasma membrane"/>
    <property type="evidence" value="ECO:0007669"/>
    <property type="project" value="TreeGrafter"/>
</dbReference>
<comment type="similarity">
    <text evidence="1">Belongs to the GSP E family.</text>
</comment>
<evidence type="ECO:0000313" key="6">
    <source>
        <dbReference type="EMBL" id="ADI18153.1"/>
    </source>
</evidence>
<keyword evidence="3" id="KW-0067">ATP-binding</keyword>
<evidence type="ECO:0000259" key="4">
    <source>
        <dbReference type="Pfam" id="PF00437"/>
    </source>
</evidence>
<feature type="domain" description="Type II secretion system protein GspE N-terminal" evidence="5">
    <location>
        <begin position="64"/>
        <end position="148"/>
    </location>
</feature>
<dbReference type="Gene3D" id="3.30.300.160">
    <property type="entry name" value="Type II secretion system, protein E, N-terminal domain"/>
    <property type="match status" value="1"/>
</dbReference>
<evidence type="ECO:0000259" key="5">
    <source>
        <dbReference type="Pfam" id="PF05157"/>
    </source>
</evidence>
<dbReference type="SUPFAM" id="SSF160246">
    <property type="entry name" value="EspE N-terminal domain-like"/>
    <property type="match status" value="1"/>
</dbReference>
<feature type="domain" description="Bacterial type II secretion system protein E" evidence="4">
    <location>
        <begin position="176"/>
        <end position="561"/>
    </location>
</feature>
<dbReference type="Gene3D" id="3.40.50.300">
    <property type="entry name" value="P-loop containing nucleotide triphosphate hydrolases"/>
    <property type="match status" value="1"/>
</dbReference>
<evidence type="ECO:0000256" key="3">
    <source>
        <dbReference type="ARBA" id="ARBA00022840"/>
    </source>
</evidence>